<gene>
    <name evidence="2" type="ORF">CH63R_05315</name>
</gene>
<dbReference type="KEGG" id="chig:CH63R_05315"/>
<sequence length="115" mass="12776">MQQHFSVPRQHSSSTSFTPATKSATESDFLSPRLSPSLSISFLYLQSLHSDLAYPAFHHHSTTTTTFGGCLWFVVRLRNEQTNEARSSSTHPASRTTISPFVDQRRTVIGHGLNG</sequence>
<dbReference type="GeneID" id="28864397"/>
<comment type="caution">
    <text evidence="2">The sequence shown here is derived from an EMBL/GenBank/DDBJ whole genome shotgun (WGS) entry which is preliminary data.</text>
</comment>
<feature type="region of interest" description="Disordered" evidence="1">
    <location>
        <begin position="1"/>
        <end position="31"/>
    </location>
</feature>
<dbReference type="VEuPathDB" id="FungiDB:CH63R_05315"/>
<evidence type="ECO:0000313" key="3">
    <source>
        <dbReference type="Proteomes" id="UP000092177"/>
    </source>
</evidence>
<evidence type="ECO:0000256" key="1">
    <source>
        <dbReference type="SAM" id="MobiDB-lite"/>
    </source>
</evidence>
<evidence type="ECO:0000313" key="2">
    <source>
        <dbReference type="EMBL" id="OBR13019.1"/>
    </source>
</evidence>
<name>A0A1B7YLW2_COLHI</name>
<dbReference type="RefSeq" id="XP_018161536.1">
    <property type="nucleotide sequence ID" value="XM_018300290.1"/>
</dbReference>
<proteinExistence type="predicted"/>
<feature type="compositionally biased region" description="Polar residues" evidence="1">
    <location>
        <begin position="1"/>
        <end position="26"/>
    </location>
</feature>
<dbReference type="Proteomes" id="UP000092177">
    <property type="component" value="Chromosome 3"/>
</dbReference>
<dbReference type="EMBL" id="LTAN01000003">
    <property type="protein sequence ID" value="OBR13019.1"/>
    <property type="molecule type" value="Genomic_DNA"/>
</dbReference>
<accession>A0A1B7YLW2</accession>
<dbReference type="AlphaFoldDB" id="A0A1B7YLW2"/>
<organism evidence="2 3">
    <name type="scientific">Colletotrichum higginsianum (strain IMI 349063)</name>
    <name type="common">Crucifer anthracnose fungus</name>
    <dbReference type="NCBI Taxonomy" id="759273"/>
    <lineage>
        <taxon>Eukaryota</taxon>
        <taxon>Fungi</taxon>
        <taxon>Dikarya</taxon>
        <taxon>Ascomycota</taxon>
        <taxon>Pezizomycotina</taxon>
        <taxon>Sordariomycetes</taxon>
        <taxon>Hypocreomycetidae</taxon>
        <taxon>Glomerellales</taxon>
        <taxon>Glomerellaceae</taxon>
        <taxon>Colletotrichum</taxon>
        <taxon>Colletotrichum destructivum species complex</taxon>
    </lineage>
</organism>
<keyword evidence="3" id="KW-1185">Reference proteome</keyword>
<protein>
    <submittedName>
        <fullName evidence="2">Uncharacterized protein</fullName>
    </submittedName>
</protein>
<reference evidence="3" key="1">
    <citation type="journal article" date="2017" name="BMC Genomics">
        <title>Gapless genome assembly of Colletotrichum higginsianum reveals chromosome structure and association of transposable elements with secondary metabolite gene clusters.</title>
        <authorList>
            <person name="Dallery J.-F."/>
            <person name="Lapalu N."/>
            <person name="Zampounis A."/>
            <person name="Pigne S."/>
            <person name="Luyten I."/>
            <person name="Amselem J."/>
            <person name="Wittenberg A.H.J."/>
            <person name="Zhou S."/>
            <person name="de Queiroz M.V."/>
            <person name="Robin G.P."/>
            <person name="Auger A."/>
            <person name="Hainaut M."/>
            <person name="Henrissat B."/>
            <person name="Kim K.-T."/>
            <person name="Lee Y.-H."/>
            <person name="Lespinet O."/>
            <person name="Schwartz D.C."/>
            <person name="Thon M.R."/>
            <person name="O'Connell R.J."/>
        </authorList>
    </citation>
    <scope>NUCLEOTIDE SEQUENCE [LARGE SCALE GENOMIC DNA]</scope>
    <source>
        <strain evidence="3">IMI 349063</strain>
    </source>
</reference>